<feature type="region of interest" description="Disordered" evidence="4">
    <location>
        <begin position="114"/>
        <end position="185"/>
    </location>
</feature>
<dbReference type="PANTHER" id="PTHR13475:SF3">
    <property type="entry name" value="NEUGRIN"/>
    <property type="match status" value="1"/>
</dbReference>
<feature type="region of interest" description="Disordered" evidence="4">
    <location>
        <begin position="201"/>
        <end position="288"/>
    </location>
</feature>
<feature type="compositionally biased region" description="Basic and acidic residues" evidence="4">
    <location>
        <begin position="114"/>
        <end position="125"/>
    </location>
</feature>
<evidence type="ECO:0000256" key="1">
    <source>
        <dbReference type="ARBA" id="ARBA00003548"/>
    </source>
</evidence>
<proteinExistence type="inferred from homology"/>
<accession>A0A8H3U079</accession>
<feature type="compositionally biased region" description="Polar residues" evidence="4">
    <location>
        <begin position="229"/>
        <end position="243"/>
    </location>
</feature>
<evidence type="ECO:0000313" key="6">
    <source>
        <dbReference type="Proteomes" id="UP000620104"/>
    </source>
</evidence>
<dbReference type="OrthoDB" id="5578174at2759"/>
<evidence type="ECO:0000256" key="4">
    <source>
        <dbReference type="SAM" id="MobiDB-lite"/>
    </source>
</evidence>
<comment type="function">
    <text evidence="1">Required for respiratory activity and maintenance and expression of the mitochondrial genome.</text>
</comment>
<keyword evidence="6" id="KW-1185">Reference proteome</keyword>
<organism evidence="5 6">
    <name type="scientific">Naganishia liquefaciens</name>
    <dbReference type="NCBI Taxonomy" id="104408"/>
    <lineage>
        <taxon>Eukaryota</taxon>
        <taxon>Fungi</taxon>
        <taxon>Dikarya</taxon>
        <taxon>Basidiomycota</taxon>
        <taxon>Agaricomycotina</taxon>
        <taxon>Tremellomycetes</taxon>
        <taxon>Filobasidiales</taxon>
        <taxon>Filobasidiaceae</taxon>
        <taxon>Naganishia</taxon>
    </lineage>
</organism>
<dbReference type="EMBL" id="BLZA01000058">
    <property type="protein sequence ID" value="GHJ90328.1"/>
    <property type="molecule type" value="Genomic_DNA"/>
</dbReference>
<dbReference type="AlphaFoldDB" id="A0A8H3U079"/>
<protein>
    <recommendedName>
        <fullName evidence="3">Required for respiratory growth protein 9, mitochondrial</fullName>
    </recommendedName>
</protein>
<evidence type="ECO:0000313" key="5">
    <source>
        <dbReference type="EMBL" id="GHJ90328.1"/>
    </source>
</evidence>
<dbReference type="GO" id="GO:0005634">
    <property type="term" value="C:nucleus"/>
    <property type="evidence" value="ECO:0007669"/>
    <property type="project" value="TreeGrafter"/>
</dbReference>
<comment type="caution">
    <text evidence="5">The sequence shown here is derived from an EMBL/GenBank/DDBJ whole genome shotgun (WGS) entry which is preliminary data.</text>
</comment>
<dbReference type="InterPro" id="IPR010487">
    <property type="entry name" value="NGRN/Rrg9"/>
</dbReference>
<dbReference type="PANTHER" id="PTHR13475">
    <property type="entry name" value="NEUGRIN"/>
    <property type="match status" value="1"/>
</dbReference>
<dbReference type="Proteomes" id="UP000620104">
    <property type="component" value="Unassembled WGS sequence"/>
</dbReference>
<evidence type="ECO:0000256" key="3">
    <source>
        <dbReference type="ARBA" id="ARBA00013566"/>
    </source>
</evidence>
<comment type="similarity">
    <text evidence="2">Belongs to the RRG9 family.</text>
</comment>
<reference evidence="5" key="1">
    <citation type="submission" date="2020-07" db="EMBL/GenBank/DDBJ databases">
        <title>Draft Genome Sequence of a Deep-Sea Yeast, Naganishia (Cryptococcus) liquefaciens strain N6.</title>
        <authorList>
            <person name="Han Y.W."/>
            <person name="Kajitani R."/>
            <person name="Morimoto H."/>
            <person name="Parhat M."/>
            <person name="Tsubouchi H."/>
            <person name="Bakenova O."/>
            <person name="Ogata M."/>
            <person name="Argunhan B."/>
            <person name="Aoki R."/>
            <person name="Kajiwara S."/>
            <person name="Itoh T."/>
            <person name="Iwasaki H."/>
        </authorList>
    </citation>
    <scope>NUCLEOTIDE SEQUENCE</scope>
    <source>
        <strain evidence="5">N6</strain>
    </source>
</reference>
<gene>
    <name evidence="5" type="ORF">NliqN6_6730</name>
</gene>
<feature type="compositionally biased region" description="Basic and acidic residues" evidence="4">
    <location>
        <begin position="206"/>
        <end position="217"/>
    </location>
</feature>
<sequence length="337" mass="37996">MSWCRHSAITLICNRITPSPPFQQPFSTTAPLHKKFKPQELYLLPGQPKARKSKVPKKVLKWRAERAGLSQAEENVSEPVAIFAEETELYRSSRRQDDESAFGLKKSWVSRTAARQEDHRGDRVRSFGLGRRAQDTDRSSQFSEKLGETHMAQRIRETRAGLVDPSAPISTSPPVHPETVIPSWKIPTPSEYESVAYRRAKYQSKPHKEDSRKRATEQRGTASPVGRSGATSLSSARRSQMVRNTPADGAKSDANRDWSQARVPDVSSTDGIYPPPERSSGRWEPTKKLSIPTMRGLRALHQSDPKTFSHAVLSEKFGVSREAVARIIRSKFRDEQR</sequence>
<evidence type="ECO:0000256" key="2">
    <source>
        <dbReference type="ARBA" id="ARBA00010895"/>
    </source>
</evidence>
<name>A0A8H3U079_9TREE</name>